<dbReference type="InterPro" id="IPR000700">
    <property type="entry name" value="PAS-assoc_C"/>
</dbReference>
<dbReference type="PANTHER" id="PTHR44757:SF2">
    <property type="entry name" value="BIOFILM ARCHITECTURE MAINTENANCE PROTEIN MBAA"/>
    <property type="match status" value="1"/>
</dbReference>
<dbReference type="SMART" id="SM00267">
    <property type="entry name" value="GGDEF"/>
    <property type="match status" value="1"/>
</dbReference>
<gene>
    <name evidence="6" type="ORF">Q6348_14555</name>
</gene>
<dbReference type="CDD" id="cd01949">
    <property type="entry name" value="GGDEF"/>
    <property type="match status" value="1"/>
</dbReference>
<dbReference type="SMART" id="SM00086">
    <property type="entry name" value="PAC"/>
    <property type="match status" value="1"/>
</dbReference>
<feature type="compositionally biased region" description="Basic and acidic residues" evidence="1">
    <location>
        <begin position="1"/>
        <end position="16"/>
    </location>
</feature>
<dbReference type="EMBL" id="JAUQYP010000002">
    <property type="protein sequence ID" value="MDO8108415.1"/>
    <property type="molecule type" value="Genomic_DNA"/>
</dbReference>
<organism evidence="6 7">
    <name type="scientific">Actinotalea lenta</name>
    <dbReference type="NCBI Taxonomy" id="3064654"/>
    <lineage>
        <taxon>Bacteria</taxon>
        <taxon>Bacillati</taxon>
        <taxon>Actinomycetota</taxon>
        <taxon>Actinomycetes</taxon>
        <taxon>Micrococcales</taxon>
        <taxon>Cellulomonadaceae</taxon>
        <taxon>Actinotalea</taxon>
    </lineage>
</organism>
<accession>A0ABT9DCT7</accession>
<protein>
    <submittedName>
        <fullName evidence="6">EAL domain-containing protein</fullName>
    </submittedName>
</protein>
<dbReference type="InterPro" id="IPR029787">
    <property type="entry name" value="Nucleotide_cyclase"/>
</dbReference>
<dbReference type="PROSITE" id="PS50887">
    <property type="entry name" value="GGDEF"/>
    <property type="match status" value="1"/>
</dbReference>
<evidence type="ECO:0000259" key="4">
    <source>
        <dbReference type="PROSITE" id="PS50883"/>
    </source>
</evidence>
<dbReference type="InterPro" id="IPR000014">
    <property type="entry name" value="PAS"/>
</dbReference>
<feature type="domain" description="EAL" evidence="4">
    <location>
        <begin position="475"/>
        <end position="730"/>
    </location>
</feature>
<dbReference type="Gene3D" id="3.30.70.270">
    <property type="match status" value="1"/>
</dbReference>
<dbReference type="Pfam" id="PF00989">
    <property type="entry name" value="PAS"/>
    <property type="match status" value="1"/>
</dbReference>
<dbReference type="PROSITE" id="PS50112">
    <property type="entry name" value="PAS"/>
    <property type="match status" value="1"/>
</dbReference>
<dbReference type="Proteomes" id="UP001232536">
    <property type="component" value="Unassembled WGS sequence"/>
</dbReference>
<dbReference type="RefSeq" id="WP_304602115.1">
    <property type="nucleotide sequence ID" value="NZ_JAUQYO010000001.1"/>
</dbReference>
<evidence type="ECO:0000259" key="5">
    <source>
        <dbReference type="PROSITE" id="PS50887"/>
    </source>
</evidence>
<proteinExistence type="predicted"/>
<dbReference type="Pfam" id="PF00990">
    <property type="entry name" value="GGDEF"/>
    <property type="match status" value="1"/>
</dbReference>
<evidence type="ECO:0000313" key="7">
    <source>
        <dbReference type="Proteomes" id="UP001232536"/>
    </source>
</evidence>
<reference evidence="6 7" key="1">
    <citation type="submission" date="2023-07" db="EMBL/GenBank/DDBJ databases">
        <title>Description of novel actinomycetes strains, isolated from tidal flat sediment.</title>
        <authorList>
            <person name="Lu C."/>
        </authorList>
    </citation>
    <scope>NUCLEOTIDE SEQUENCE [LARGE SCALE GENOMIC DNA]</scope>
    <source>
        <strain evidence="6 7">SYSU T00b441</strain>
    </source>
</reference>
<dbReference type="SUPFAM" id="SSF55785">
    <property type="entry name" value="PYP-like sensor domain (PAS domain)"/>
    <property type="match status" value="2"/>
</dbReference>
<evidence type="ECO:0000313" key="6">
    <source>
        <dbReference type="EMBL" id="MDO8108415.1"/>
    </source>
</evidence>
<dbReference type="InterPro" id="IPR052155">
    <property type="entry name" value="Biofilm_reg_signaling"/>
</dbReference>
<evidence type="ECO:0000259" key="2">
    <source>
        <dbReference type="PROSITE" id="PS50112"/>
    </source>
</evidence>
<feature type="domain" description="PAS" evidence="2">
    <location>
        <begin position="198"/>
        <end position="246"/>
    </location>
</feature>
<comment type="caution">
    <text evidence="6">The sequence shown here is derived from an EMBL/GenBank/DDBJ whole genome shotgun (WGS) entry which is preliminary data.</text>
</comment>
<dbReference type="NCBIfam" id="TIGR00229">
    <property type="entry name" value="sensory_box"/>
    <property type="match status" value="2"/>
</dbReference>
<dbReference type="InterPro" id="IPR013767">
    <property type="entry name" value="PAS_fold"/>
</dbReference>
<dbReference type="PROSITE" id="PS50883">
    <property type="entry name" value="EAL"/>
    <property type="match status" value="1"/>
</dbReference>
<feature type="domain" description="PAC" evidence="3">
    <location>
        <begin position="250"/>
        <end position="302"/>
    </location>
</feature>
<dbReference type="SMART" id="SM00091">
    <property type="entry name" value="PAS"/>
    <property type="match status" value="2"/>
</dbReference>
<sequence length="746" mass="80013">MDRRHATARESDDQGRSEQGSGPARGAEAPAALGASAWDELAEMEQRWAALLDFSPHPVMVVRVPDGTVLLANPEAQRSFGASQDPVGRRLASLLGIESAPSLQARLEAVDESGEAEVVLKQAAWPGRGSVPVELRLASVRWHGEPAVLAKVRDLSDRMTVEYQAEQLLAVEQKFRQAFEGAAIGMALVAVGPVPAAGAFLEVNEALCTLLGRDADDLVACTFAEVSHPDDAGMGYEVLRSVSEGELARGVVEQRYLRPDGRVVWARVTTSAVRGSDGQVRHLVSQAEDITARKDAEAQLAHQALHDSLTSLPNRAHLMEHLQSAIARATRTARVVGVLHLDIDDFKDVNDSLGHTAGDAVLVEIARRVTDLLRDGDVAARLGGDELVVVCDDLTDPSEIQVLAQRVVDAVTRPIEAAGHVLHLTASVGVATGGVGATPVRLVRDADAAMYRAKRSGKARYEMGDDSLAALAIRQIEIYDGLHRALERHELRLVYQPILDLSEDRVTGVEALLRWDHPERGVVGPAEFIDVAESRELIVPIGRWVLHEAVRQATLWFSEFGADAPRMWVNISDRQVGRHDLAGLVRGALDDTGLPVELLGLELTERQVVRTGHSVRSDLAAIRGLGVGLAIDDFGTGRTGIDYLRELPVSHLKIDRTFVSGLGQDRTNTALTDAIITLGRGLGLTVTAEGVETSDQLGRLRQAGCHRVQGYLLGRPQPPSAVAATFGAGFGAPTGAGPEQEQPPGP</sequence>
<feature type="compositionally biased region" description="Low complexity" evidence="1">
    <location>
        <begin position="20"/>
        <end position="31"/>
    </location>
</feature>
<dbReference type="InterPro" id="IPR001610">
    <property type="entry name" value="PAC"/>
</dbReference>
<dbReference type="SUPFAM" id="SSF141868">
    <property type="entry name" value="EAL domain-like"/>
    <property type="match status" value="1"/>
</dbReference>
<dbReference type="InterPro" id="IPR001633">
    <property type="entry name" value="EAL_dom"/>
</dbReference>
<dbReference type="Gene3D" id="3.30.450.20">
    <property type="entry name" value="PAS domain"/>
    <property type="match status" value="2"/>
</dbReference>
<keyword evidence="7" id="KW-1185">Reference proteome</keyword>
<evidence type="ECO:0000256" key="1">
    <source>
        <dbReference type="SAM" id="MobiDB-lite"/>
    </source>
</evidence>
<dbReference type="Pfam" id="PF08447">
    <property type="entry name" value="PAS_3"/>
    <property type="match status" value="1"/>
</dbReference>
<dbReference type="CDD" id="cd01948">
    <property type="entry name" value="EAL"/>
    <property type="match status" value="1"/>
</dbReference>
<evidence type="ECO:0000259" key="3">
    <source>
        <dbReference type="PROSITE" id="PS50113"/>
    </source>
</evidence>
<dbReference type="InterPro" id="IPR043128">
    <property type="entry name" value="Rev_trsase/Diguanyl_cyclase"/>
</dbReference>
<dbReference type="CDD" id="cd00130">
    <property type="entry name" value="PAS"/>
    <property type="match status" value="2"/>
</dbReference>
<dbReference type="Gene3D" id="3.20.20.450">
    <property type="entry name" value="EAL domain"/>
    <property type="match status" value="1"/>
</dbReference>
<dbReference type="PROSITE" id="PS50113">
    <property type="entry name" value="PAC"/>
    <property type="match status" value="1"/>
</dbReference>
<name>A0ABT9DCT7_9CELL</name>
<feature type="domain" description="GGDEF" evidence="5">
    <location>
        <begin position="334"/>
        <end position="466"/>
    </location>
</feature>
<dbReference type="InterPro" id="IPR000160">
    <property type="entry name" value="GGDEF_dom"/>
</dbReference>
<dbReference type="PANTHER" id="PTHR44757">
    <property type="entry name" value="DIGUANYLATE CYCLASE DGCP"/>
    <property type="match status" value="1"/>
</dbReference>
<dbReference type="InterPro" id="IPR013655">
    <property type="entry name" value="PAS_fold_3"/>
</dbReference>
<dbReference type="Pfam" id="PF00563">
    <property type="entry name" value="EAL"/>
    <property type="match status" value="1"/>
</dbReference>
<dbReference type="InterPro" id="IPR035919">
    <property type="entry name" value="EAL_sf"/>
</dbReference>
<dbReference type="NCBIfam" id="TIGR00254">
    <property type="entry name" value="GGDEF"/>
    <property type="match status" value="1"/>
</dbReference>
<feature type="region of interest" description="Disordered" evidence="1">
    <location>
        <begin position="1"/>
        <end position="31"/>
    </location>
</feature>
<dbReference type="InterPro" id="IPR035965">
    <property type="entry name" value="PAS-like_dom_sf"/>
</dbReference>
<dbReference type="SMART" id="SM00052">
    <property type="entry name" value="EAL"/>
    <property type="match status" value="1"/>
</dbReference>
<dbReference type="SUPFAM" id="SSF55073">
    <property type="entry name" value="Nucleotide cyclase"/>
    <property type="match status" value="1"/>
</dbReference>